<dbReference type="EMBL" id="JAJVDC020000060">
    <property type="protein sequence ID" value="KAL1628624.1"/>
    <property type="molecule type" value="Genomic_DNA"/>
</dbReference>
<name>A0ABR3SSN4_9PEZI</name>
<dbReference type="InterPro" id="IPR010730">
    <property type="entry name" value="HET"/>
</dbReference>
<dbReference type="Proteomes" id="UP001521116">
    <property type="component" value="Unassembled WGS sequence"/>
</dbReference>
<protein>
    <recommendedName>
        <fullName evidence="2">Heterokaryon incompatibility domain-containing protein</fullName>
    </recommendedName>
</protein>
<evidence type="ECO:0000313" key="3">
    <source>
        <dbReference type="EMBL" id="KAL1628624.1"/>
    </source>
</evidence>
<dbReference type="Pfam" id="PF06985">
    <property type="entry name" value="HET"/>
    <property type="match status" value="1"/>
</dbReference>
<organism evidence="3 4">
    <name type="scientific">Neofusicoccum ribis</name>
    <dbReference type="NCBI Taxonomy" id="45134"/>
    <lineage>
        <taxon>Eukaryota</taxon>
        <taxon>Fungi</taxon>
        <taxon>Dikarya</taxon>
        <taxon>Ascomycota</taxon>
        <taxon>Pezizomycotina</taxon>
        <taxon>Dothideomycetes</taxon>
        <taxon>Dothideomycetes incertae sedis</taxon>
        <taxon>Botryosphaeriales</taxon>
        <taxon>Botryosphaeriaceae</taxon>
        <taxon>Neofusicoccum</taxon>
    </lineage>
</organism>
<keyword evidence="4" id="KW-1185">Reference proteome</keyword>
<dbReference type="PANTHER" id="PTHR24148">
    <property type="entry name" value="ANKYRIN REPEAT DOMAIN-CONTAINING PROTEIN 39 HOMOLOG-RELATED"/>
    <property type="match status" value="1"/>
</dbReference>
<comment type="caution">
    <text evidence="3">The sequence shown here is derived from an EMBL/GenBank/DDBJ whole genome shotgun (WGS) entry which is preliminary data.</text>
</comment>
<dbReference type="PANTHER" id="PTHR24148:SF73">
    <property type="entry name" value="HET DOMAIN PROTEIN (AFU_ORTHOLOGUE AFUA_8G01020)"/>
    <property type="match status" value="1"/>
</dbReference>
<reference evidence="3 4" key="1">
    <citation type="submission" date="2024-02" db="EMBL/GenBank/DDBJ databases">
        <title>De novo assembly and annotation of 12 fungi associated with fruit tree decline syndrome in Ontario, Canada.</title>
        <authorList>
            <person name="Sulman M."/>
            <person name="Ellouze W."/>
            <person name="Ilyukhin E."/>
        </authorList>
    </citation>
    <scope>NUCLEOTIDE SEQUENCE [LARGE SCALE GENOMIC DNA]</scope>
    <source>
        <strain evidence="3 4">M1-105</strain>
    </source>
</reference>
<evidence type="ECO:0000256" key="1">
    <source>
        <dbReference type="SAM" id="MobiDB-lite"/>
    </source>
</evidence>
<feature type="compositionally biased region" description="Basic and acidic residues" evidence="1">
    <location>
        <begin position="202"/>
        <end position="213"/>
    </location>
</feature>
<gene>
    <name evidence="3" type="ORF">SLS56_005733</name>
</gene>
<feature type="region of interest" description="Disordered" evidence="1">
    <location>
        <begin position="185"/>
        <end position="227"/>
    </location>
</feature>
<sequence length="606" mass="68886">MTSTKGTSDDGAAQTDNFYSPENADFYAQNLYNQLNPSQQAIRLIKVLQDDGSGQLRCELTNETPLAEAKGTYTAISYCAGDPKKTRPILVNGAVFNVFANLALALVETRFYRRSKHDDEEPLLWMDQVCINQSDLSERSHQVGFMKEIYRCSREVVICLSTEKVRGHAIDWIRHVLQKMPELENGLDEERASDSGPSAEANKTETLDEKKAGEQTSDETPSDKWSSINGLSEDNRKKFAFWIKLRDLLWSNINNDRFVRGWLDVFTMLGQPWWTRAWVFQEFMVCESAQFIFGRRAISWRQFAAVILKYIEIDSITTDRDKFLEYYWEEYSLNGPEDCQIYRLGKRRESVKDSMTAVKFILEHKNSCSGHEDLKSLLTHSRFCGASDSRDHVYAFLGLADPAYGITPDYKHKTAQDVFLELARQMILCDNNLSILSHAPAARGDLSPSMPSWVPDWTSKEPSDLRDSSEDLSRRGLFDASRGSDANATFLDRGRILEVTGTFVDILSIKHIDDLGTPLQRQLFSSFDTSRGYLVMTNAATMWNDEVWILNGAKCPFVLRRKGTCFSIISEAGVIGMPDQTLPKVMNGDYMSCKDQASAQQKIRIR</sequence>
<dbReference type="InterPro" id="IPR052895">
    <property type="entry name" value="HetReg/Transcr_Mod"/>
</dbReference>
<evidence type="ECO:0000259" key="2">
    <source>
        <dbReference type="Pfam" id="PF06985"/>
    </source>
</evidence>
<feature type="domain" description="Heterokaryon incompatibility" evidence="2">
    <location>
        <begin position="73"/>
        <end position="282"/>
    </location>
</feature>
<accession>A0ABR3SSN4</accession>
<evidence type="ECO:0000313" key="4">
    <source>
        <dbReference type="Proteomes" id="UP001521116"/>
    </source>
</evidence>
<proteinExistence type="predicted"/>
<feature type="compositionally biased region" description="Polar residues" evidence="1">
    <location>
        <begin position="214"/>
        <end position="227"/>
    </location>
</feature>